<dbReference type="AlphaFoldDB" id="A0A2S5BBQ6"/>
<dbReference type="NCBIfam" id="TIGR01266">
    <property type="entry name" value="fum_ac_acetase"/>
    <property type="match status" value="1"/>
</dbReference>
<dbReference type="EMBL" id="PJQD01000028">
    <property type="protein sequence ID" value="POY74197.1"/>
    <property type="molecule type" value="Genomic_DNA"/>
</dbReference>
<keyword evidence="6 12" id="KW-0106">Calcium</keyword>
<dbReference type="Proteomes" id="UP000237144">
    <property type="component" value="Unassembled WGS sequence"/>
</dbReference>
<feature type="domain" description="Fumarylacetoacetase-like C-terminal" evidence="14">
    <location>
        <begin position="159"/>
        <end position="423"/>
    </location>
</feature>
<dbReference type="STRING" id="741276.A0A2S5BBQ6"/>
<organism evidence="16 17">
    <name type="scientific">Rhodotorula taiwanensis</name>
    <dbReference type="NCBI Taxonomy" id="741276"/>
    <lineage>
        <taxon>Eukaryota</taxon>
        <taxon>Fungi</taxon>
        <taxon>Dikarya</taxon>
        <taxon>Basidiomycota</taxon>
        <taxon>Pucciniomycotina</taxon>
        <taxon>Microbotryomycetes</taxon>
        <taxon>Sporidiobolales</taxon>
        <taxon>Sporidiobolaceae</taxon>
        <taxon>Rhodotorula</taxon>
    </lineage>
</organism>
<dbReference type="SUPFAM" id="SSF63433">
    <property type="entry name" value="Fumarylacetoacetate hydrolase, FAH, N-terminal domain"/>
    <property type="match status" value="1"/>
</dbReference>
<feature type="binding site" evidence="12">
    <location>
        <position position="131"/>
    </location>
    <ligand>
        <name>Ca(2+)</name>
        <dbReference type="ChEBI" id="CHEBI:29108"/>
    </ligand>
</feature>
<feature type="binding site" evidence="12">
    <location>
        <position position="262"/>
    </location>
    <ligand>
        <name>Mg(2+)</name>
        <dbReference type="ChEBI" id="CHEBI:18420"/>
    </ligand>
</feature>
<comment type="catalytic activity">
    <reaction evidence="13">
        <text>4-fumarylacetoacetate + H2O = acetoacetate + fumarate + H(+)</text>
        <dbReference type="Rhea" id="RHEA:10244"/>
        <dbReference type="ChEBI" id="CHEBI:13705"/>
        <dbReference type="ChEBI" id="CHEBI:15377"/>
        <dbReference type="ChEBI" id="CHEBI:15378"/>
        <dbReference type="ChEBI" id="CHEBI:18034"/>
        <dbReference type="ChEBI" id="CHEBI:29806"/>
        <dbReference type="EC" id="3.7.1.2"/>
    </reaction>
</comment>
<sequence length="432" mass="46670">MSWIKIDADSPFSLANVPFGICSPTAGASPRAATRLGDHVVDLAALAKAGLLDNALEQGERHVLEQPTLNALAALPAAKRTAIREEVQKLFSDSGKPRFEKAFGSSADSKALYDVQDVTLYNPMAVGDFIDFSVYPAHGLGAGRAIFGPDTPLPPSFSRLPMAYNGRAGTVTISEEIVRPQGQTRAFSAQREIEIGECKALDWEFEIGAFVSQSTEDGTYLTPETARSHIFGYVLLNDWSARDIQGFEMVPLGPFNGKSFATTISPWVVVPEALEPFAAKRPTSLNGVEADIPDYLRESDGAATNYDVECKTYLRLSSEPSTAHHISTARFADAFWSFPQLIAYQTFNGSRVQTGDLLGSGTISSQGDNAQGCLLEKSQGGKVPFKVGNEERRWIEDGDEVVFEAVAGEPGKKVGFGQLRGKVLPASKLRKL</sequence>
<evidence type="ECO:0000259" key="15">
    <source>
        <dbReference type="Pfam" id="PF09298"/>
    </source>
</evidence>
<dbReference type="GO" id="GO:0006572">
    <property type="term" value="P:L-tyrosine catabolic process"/>
    <property type="evidence" value="ECO:0007669"/>
    <property type="project" value="UniProtKB-UniRule"/>
</dbReference>
<evidence type="ECO:0000313" key="17">
    <source>
        <dbReference type="Proteomes" id="UP000237144"/>
    </source>
</evidence>
<dbReference type="EC" id="3.7.1.2" evidence="3 13"/>
<comment type="pathway">
    <text evidence="1 13">Amino-acid degradation; L-phenylalanine degradation; acetoacetate and fumarate from L-phenylalanine: step 6/6.</text>
</comment>
<dbReference type="GO" id="GO:0006559">
    <property type="term" value="P:L-phenylalanine catabolic process"/>
    <property type="evidence" value="ECO:0007669"/>
    <property type="project" value="UniProtKB-UniRule"/>
</dbReference>
<evidence type="ECO:0000256" key="10">
    <source>
        <dbReference type="PIRSR" id="PIRSR605959-1"/>
    </source>
</evidence>
<evidence type="ECO:0000256" key="11">
    <source>
        <dbReference type="PIRSR" id="PIRSR605959-2"/>
    </source>
</evidence>
<dbReference type="Pfam" id="PF01557">
    <property type="entry name" value="FAA_hydrolase"/>
    <property type="match status" value="1"/>
</dbReference>
<proteinExistence type="inferred from homology"/>
<evidence type="ECO:0000259" key="14">
    <source>
        <dbReference type="Pfam" id="PF01557"/>
    </source>
</evidence>
<feature type="binding site" evidence="11">
    <location>
        <position position="245"/>
    </location>
    <ligand>
        <name>substrate</name>
    </ligand>
</feature>
<evidence type="ECO:0000256" key="6">
    <source>
        <dbReference type="ARBA" id="ARBA00022837"/>
    </source>
</evidence>
<dbReference type="InterPro" id="IPR015377">
    <property type="entry name" value="Fumarylacetoacetase_N"/>
</dbReference>
<evidence type="ECO:0000256" key="1">
    <source>
        <dbReference type="ARBA" id="ARBA00004782"/>
    </source>
</evidence>
<feature type="domain" description="Fumarylacetoacetase N-terminal" evidence="15">
    <location>
        <begin position="15"/>
        <end position="121"/>
    </location>
</feature>
<dbReference type="InterPro" id="IPR005959">
    <property type="entry name" value="Fumarylacetoacetase"/>
</dbReference>
<evidence type="ECO:0000256" key="2">
    <source>
        <dbReference type="ARBA" id="ARBA00010211"/>
    </source>
</evidence>
<keyword evidence="9 13" id="KW-0585">Phenylalanine catabolism</keyword>
<dbReference type="GO" id="GO:0004334">
    <property type="term" value="F:fumarylacetoacetase activity"/>
    <property type="evidence" value="ECO:0007669"/>
    <property type="project" value="UniProtKB-UniRule"/>
</dbReference>
<evidence type="ECO:0000256" key="3">
    <source>
        <dbReference type="ARBA" id="ARBA00012094"/>
    </source>
</evidence>
<accession>A0A2S5BBQ6</accession>
<dbReference type="Pfam" id="PF09298">
    <property type="entry name" value="FAA_hydrolase_N"/>
    <property type="match status" value="1"/>
</dbReference>
<comment type="caution">
    <text evidence="16">The sequence shown here is derived from an EMBL/GenBank/DDBJ whole genome shotgun (WGS) entry which is preliminary data.</text>
</comment>
<feature type="binding site" evidence="11">
    <location>
        <position position="362"/>
    </location>
    <ligand>
        <name>substrate</name>
    </ligand>
</feature>
<dbReference type="Gene3D" id="3.90.850.10">
    <property type="entry name" value="Fumarylacetoacetase-like, C-terminal domain"/>
    <property type="match status" value="1"/>
</dbReference>
<name>A0A2S5BBQ6_9BASI</name>
<reference evidence="16 17" key="1">
    <citation type="journal article" date="2018" name="Front. Microbiol.">
        <title>Prospects for Fungal Bioremediation of Acidic Radioactive Waste Sites: Characterization and Genome Sequence of Rhodotorula taiwanensis MD1149.</title>
        <authorList>
            <person name="Tkavc R."/>
            <person name="Matrosova V.Y."/>
            <person name="Grichenko O.E."/>
            <person name="Gostincar C."/>
            <person name="Volpe R.P."/>
            <person name="Klimenkova P."/>
            <person name="Gaidamakova E.K."/>
            <person name="Zhou C.E."/>
            <person name="Stewart B.J."/>
            <person name="Lyman M.G."/>
            <person name="Malfatti S.A."/>
            <person name="Rubinfeld B."/>
            <person name="Courtot M."/>
            <person name="Singh J."/>
            <person name="Dalgard C.L."/>
            <person name="Hamilton T."/>
            <person name="Frey K.G."/>
            <person name="Gunde-Cimerman N."/>
            <person name="Dugan L."/>
            <person name="Daly M.J."/>
        </authorList>
    </citation>
    <scope>NUCLEOTIDE SEQUENCE [LARGE SCALE GENOMIC DNA]</scope>
    <source>
        <strain evidence="16 17">MD1149</strain>
    </source>
</reference>
<evidence type="ECO:0000313" key="16">
    <source>
        <dbReference type="EMBL" id="POY74197.1"/>
    </source>
</evidence>
<evidence type="ECO:0000256" key="7">
    <source>
        <dbReference type="ARBA" id="ARBA00022842"/>
    </source>
</evidence>
<keyword evidence="8 13" id="KW-0828">Tyrosine catabolism</keyword>
<dbReference type="PANTHER" id="PTHR43069">
    <property type="entry name" value="FUMARYLACETOACETASE"/>
    <property type="match status" value="1"/>
</dbReference>
<comment type="similarity">
    <text evidence="2 13">Belongs to the FAH family.</text>
</comment>
<dbReference type="InterPro" id="IPR036462">
    <property type="entry name" value="Fumarylacetoacetase_N_sf"/>
</dbReference>
<feature type="binding site" evidence="12">
    <location>
        <position position="258"/>
    </location>
    <ligand>
        <name>Mg(2+)</name>
        <dbReference type="ChEBI" id="CHEBI:18420"/>
    </ligand>
</feature>
<dbReference type="UniPathway" id="UPA00139">
    <property type="reaction ID" value="UER00341"/>
</dbReference>
<dbReference type="PANTHER" id="PTHR43069:SF5">
    <property type="entry name" value="FUMARYLACETOACETASE"/>
    <property type="match status" value="1"/>
</dbReference>
<dbReference type="InterPro" id="IPR011234">
    <property type="entry name" value="Fumarylacetoacetase-like_C"/>
</dbReference>
<protein>
    <recommendedName>
        <fullName evidence="3 13">Fumarylacetoacetase</fullName>
        <ecNumber evidence="3 13">3.7.1.2</ecNumber>
    </recommendedName>
    <alternativeName>
        <fullName evidence="13">Fumarylacetoacetate hydrolase</fullName>
    </alternativeName>
</protein>
<feature type="active site" description="Proton acceptor" evidence="10">
    <location>
        <position position="138"/>
    </location>
</feature>
<dbReference type="Gene3D" id="2.30.30.230">
    <property type="entry name" value="Fumarylacetoacetase, N-terminal domain"/>
    <property type="match status" value="1"/>
</dbReference>
<comment type="cofactor">
    <cofactor evidence="13">
        <name>Mg(2+)</name>
        <dbReference type="ChEBI" id="CHEBI:18420"/>
    </cofactor>
    <cofactor evidence="13">
        <name>Ca(2+)</name>
        <dbReference type="ChEBI" id="CHEBI:29108"/>
    </cofactor>
</comment>
<evidence type="ECO:0000256" key="8">
    <source>
        <dbReference type="ARBA" id="ARBA00022878"/>
    </source>
</evidence>
<feature type="binding site" evidence="12">
    <location>
        <position position="206"/>
    </location>
    <ligand>
        <name>Ca(2+)</name>
        <dbReference type="ChEBI" id="CHEBI:29108"/>
    </ligand>
</feature>
<keyword evidence="7 12" id="KW-0460">Magnesium</keyword>
<dbReference type="InterPro" id="IPR036663">
    <property type="entry name" value="Fumarylacetoacetase_C_sf"/>
</dbReference>
<dbReference type="GO" id="GO:0046872">
    <property type="term" value="F:metal ion binding"/>
    <property type="evidence" value="ECO:0007669"/>
    <property type="project" value="UniProtKB-UniRule"/>
</dbReference>
<keyword evidence="4 12" id="KW-0479">Metal-binding</keyword>
<evidence type="ECO:0000256" key="9">
    <source>
        <dbReference type="ARBA" id="ARBA00023232"/>
    </source>
</evidence>
<keyword evidence="17" id="KW-1185">Reference proteome</keyword>
<feature type="binding site" evidence="12">
    <location>
        <position position="238"/>
    </location>
    <ligand>
        <name>Ca(2+)</name>
        <dbReference type="ChEBI" id="CHEBI:29108"/>
    </ligand>
</feature>
<evidence type="ECO:0000256" key="4">
    <source>
        <dbReference type="ARBA" id="ARBA00022723"/>
    </source>
</evidence>
<evidence type="ECO:0000256" key="5">
    <source>
        <dbReference type="ARBA" id="ARBA00022801"/>
    </source>
</evidence>
<keyword evidence="5 13" id="KW-0378">Hydrolase</keyword>
<dbReference type="SUPFAM" id="SSF56529">
    <property type="entry name" value="FAH"/>
    <property type="match status" value="1"/>
</dbReference>
<feature type="binding site" evidence="12">
    <location>
        <position position="238"/>
    </location>
    <ligand>
        <name>Mg(2+)</name>
        <dbReference type="ChEBI" id="CHEBI:18420"/>
    </ligand>
</feature>
<dbReference type="GO" id="GO:1902000">
    <property type="term" value="P:homogentisate catabolic process"/>
    <property type="evidence" value="ECO:0007669"/>
    <property type="project" value="TreeGrafter"/>
</dbReference>
<dbReference type="OrthoDB" id="411064at2759"/>
<gene>
    <name evidence="16" type="ORF">BMF94_2771</name>
</gene>
<feature type="binding site" evidence="12">
    <location>
        <position position="204"/>
    </location>
    <ligand>
        <name>Ca(2+)</name>
        <dbReference type="ChEBI" id="CHEBI:29108"/>
    </ligand>
</feature>
<evidence type="ECO:0000256" key="12">
    <source>
        <dbReference type="PIRSR" id="PIRSR605959-3"/>
    </source>
</evidence>
<evidence type="ECO:0000256" key="13">
    <source>
        <dbReference type="RuleBase" id="RU366008"/>
    </source>
</evidence>